<keyword evidence="1" id="KW-0732">Signal</keyword>
<dbReference type="Proteomes" id="UP001432146">
    <property type="component" value="Unassembled WGS sequence"/>
</dbReference>
<feature type="signal peptide" evidence="1">
    <location>
        <begin position="1"/>
        <end position="24"/>
    </location>
</feature>
<evidence type="ECO:0000313" key="2">
    <source>
        <dbReference type="EMBL" id="KAK9309088.1"/>
    </source>
</evidence>
<reference evidence="2 3" key="1">
    <citation type="submission" date="2024-05" db="EMBL/GenBank/DDBJ databases">
        <title>The nuclear and mitochondrial genome assemblies of Tetragonisca angustula (Apidae: Meliponini), a tiny yet remarkable pollinator in the Neotropics.</title>
        <authorList>
            <person name="Ferrari R."/>
            <person name="Ricardo P.C."/>
            <person name="Dias F.C."/>
            <person name="Araujo N.S."/>
            <person name="Soares D.O."/>
            <person name="Zhou Q.-S."/>
            <person name="Zhu C.-D."/>
            <person name="Coutinho L."/>
            <person name="Airas M.C."/>
            <person name="Batista T.M."/>
        </authorList>
    </citation>
    <scope>NUCLEOTIDE SEQUENCE [LARGE SCALE GENOMIC DNA]</scope>
    <source>
        <strain evidence="2">ASF017062</strain>
        <tissue evidence="2">Abdomen</tissue>
    </source>
</reference>
<organism evidence="2 3">
    <name type="scientific">Tetragonisca angustula</name>
    <dbReference type="NCBI Taxonomy" id="166442"/>
    <lineage>
        <taxon>Eukaryota</taxon>
        <taxon>Metazoa</taxon>
        <taxon>Ecdysozoa</taxon>
        <taxon>Arthropoda</taxon>
        <taxon>Hexapoda</taxon>
        <taxon>Insecta</taxon>
        <taxon>Pterygota</taxon>
        <taxon>Neoptera</taxon>
        <taxon>Endopterygota</taxon>
        <taxon>Hymenoptera</taxon>
        <taxon>Apocrita</taxon>
        <taxon>Aculeata</taxon>
        <taxon>Apoidea</taxon>
        <taxon>Anthophila</taxon>
        <taxon>Apidae</taxon>
        <taxon>Tetragonisca</taxon>
    </lineage>
</organism>
<sequence length="215" mass="25036">MKGLGAFLVVTLVLVLLAIEDTESKKMTMDEAKKMVKNLRKSCSKKNDTPKELLDGQHKGEFPKDERLMCYMKCILIQTKAMKNDEIMFDFFVKNARAMIVDEYVERIEKVVEKCRTQVTATDGCEVAWQFGKCIYETDAEVIFHYDYTENNTLVIPSSVNNSLTTDSLAHRRSERDLQSISLRRHHLRYRRRSSRAKAMAVCRNNRNKPQCRRV</sequence>
<dbReference type="PANTHER" id="PTHR21364">
    <property type="entry name" value="GENERAL ODORANT-BINDING PROTEIN 19A"/>
    <property type="match status" value="1"/>
</dbReference>
<evidence type="ECO:0000313" key="3">
    <source>
        <dbReference type="Proteomes" id="UP001432146"/>
    </source>
</evidence>
<dbReference type="CDD" id="cd23992">
    <property type="entry name" value="PBP_GOBP"/>
    <property type="match status" value="1"/>
</dbReference>
<accession>A0AAW1AJV0</accession>
<evidence type="ECO:0000256" key="1">
    <source>
        <dbReference type="SAM" id="SignalP"/>
    </source>
</evidence>
<dbReference type="InterPro" id="IPR006170">
    <property type="entry name" value="PBP/GOBP"/>
</dbReference>
<dbReference type="SUPFAM" id="SSF47565">
    <property type="entry name" value="Insect pheromone/odorant-binding proteins"/>
    <property type="match status" value="1"/>
</dbReference>
<dbReference type="Gene3D" id="1.10.238.20">
    <property type="entry name" value="Pheromone/general odorant binding protein domain"/>
    <property type="match status" value="1"/>
</dbReference>
<dbReference type="InterPro" id="IPR036728">
    <property type="entry name" value="PBP_GOBP_sf"/>
</dbReference>
<dbReference type="PANTHER" id="PTHR21364:SF2">
    <property type="entry name" value="GENERAL ODORANT-BINDING PROTEIN 19A"/>
    <property type="match status" value="1"/>
</dbReference>
<dbReference type="Pfam" id="PF01395">
    <property type="entry name" value="PBP_GOBP"/>
    <property type="match status" value="1"/>
</dbReference>
<feature type="chain" id="PRO_5043519627" evidence="1">
    <location>
        <begin position="25"/>
        <end position="215"/>
    </location>
</feature>
<keyword evidence="3" id="KW-1185">Reference proteome</keyword>
<dbReference type="SMART" id="SM00708">
    <property type="entry name" value="PhBP"/>
    <property type="match status" value="1"/>
</dbReference>
<dbReference type="EMBL" id="JAWNGG020000014">
    <property type="protein sequence ID" value="KAK9309088.1"/>
    <property type="molecule type" value="Genomic_DNA"/>
</dbReference>
<proteinExistence type="predicted"/>
<protein>
    <submittedName>
        <fullName evidence="2">Uncharacterized protein</fullName>
    </submittedName>
</protein>
<name>A0AAW1AJV0_9HYME</name>
<dbReference type="AlphaFoldDB" id="A0AAW1AJV0"/>
<gene>
    <name evidence="2" type="ORF">QLX08_001064</name>
</gene>
<comment type="caution">
    <text evidence="2">The sequence shown here is derived from an EMBL/GenBank/DDBJ whole genome shotgun (WGS) entry which is preliminary data.</text>
</comment>
<dbReference type="GO" id="GO:0005549">
    <property type="term" value="F:odorant binding"/>
    <property type="evidence" value="ECO:0007669"/>
    <property type="project" value="InterPro"/>
</dbReference>